<reference evidence="1 2" key="1">
    <citation type="submission" date="2019-02" db="EMBL/GenBank/DDBJ databases">
        <title>Opniocepnalus argus genome.</title>
        <authorList>
            <person name="Zhou C."/>
            <person name="Xiao S."/>
        </authorList>
    </citation>
    <scope>NUCLEOTIDE SEQUENCE [LARGE SCALE GENOMIC DNA]</scope>
    <source>
        <strain evidence="1">OARG1902GOOAL</strain>
        <tissue evidence="1">Muscle</tissue>
    </source>
</reference>
<protein>
    <submittedName>
        <fullName evidence="1">Uncharacterized protein</fullName>
    </submittedName>
</protein>
<dbReference type="EMBL" id="CM015712">
    <property type="protein sequence ID" value="KAF3707632.1"/>
    <property type="molecule type" value="Genomic_DNA"/>
</dbReference>
<organism evidence="1 2">
    <name type="scientific">Channa argus</name>
    <name type="common">Northern snakehead</name>
    <name type="synonym">Ophicephalus argus</name>
    <dbReference type="NCBI Taxonomy" id="215402"/>
    <lineage>
        <taxon>Eukaryota</taxon>
        <taxon>Metazoa</taxon>
        <taxon>Chordata</taxon>
        <taxon>Craniata</taxon>
        <taxon>Vertebrata</taxon>
        <taxon>Euteleostomi</taxon>
        <taxon>Actinopterygii</taxon>
        <taxon>Neopterygii</taxon>
        <taxon>Teleostei</taxon>
        <taxon>Neoteleostei</taxon>
        <taxon>Acanthomorphata</taxon>
        <taxon>Anabantaria</taxon>
        <taxon>Anabantiformes</taxon>
        <taxon>Channoidei</taxon>
        <taxon>Channidae</taxon>
        <taxon>Channa</taxon>
    </lineage>
</organism>
<reference evidence="2" key="2">
    <citation type="submission" date="2019-02" db="EMBL/GenBank/DDBJ databases">
        <title>Opniocepnalus argus Var Kimnra genome.</title>
        <authorList>
            <person name="Zhou C."/>
            <person name="Xiao S."/>
        </authorList>
    </citation>
    <scope>NUCLEOTIDE SEQUENCE [LARGE SCALE GENOMIC DNA]</scope>
</reference>
<accession>A0A6G1QYC1</accession>
<name>A0A6G1QYC1_CHAAH</name>
<dbReference type="AlphaFoldDB" id="A0A6G1QYC1"/>
<evidence type="ECO:0000313" key="2">
    <source>
        <dbReference type="Proteomes" id="UP000503349"/>
    </source>
</evidence>
<sequence>MKKKKEIAEDLIHLQQWGLQSSLLSSHPFSSATLKLDSISVVFDTALIKQSTMTCFSTVTPL</sequence>
<evidence type="ECO:0000313" key="1">
    <source>
        <dbReference type="EMBL" id="KAF3707632.1"/>
    </source>
</evidence>
<proteinExistence type="predicted"/>
<gene>
    <name evidence="1" type="ORF">EXN66_Car000805</name>
</gene>
<keyword evidence="2" id="KW-1185">Reference proteome</keyword>
<dbReference type="Proteomes" id="UP000503349">
    <property type="component" value="Chromosome 1"/>
</dbReference>